<keyword evidence="2" id="KW-0378">Hydrolase</keyword>
<reference evidence="2 3" key="1">
    <citation type="submission" date="2014-04" db="EMBL/GenBank/DDBJ databases">
        <authorList>
            <person name="Bishop-Lilly K.A."/>
            <person name="Broomall S.M."/>
            <person name="Chain P.S."/>
            <person name="Chertkov O."/>
            <person name="Coyne S.R."/>
            <person name="Daligault H.E."/>
            <person name="Davenport K.W."/>
            <person name="Erkkila T."/>
            <person name="Frey K.G."/>
            <person name="Gibbons H.S."/>
            <person name="Gu W."/>
            <person name="Jaissle J."/>
            <person name="Johnson S.L."/>
            <person name="Koroleva G.I."/>
            <person name="Ladner J.T."/>
            <person name="Lo C.-C."/>
            <person name="Minogue T.D."/>
            <person name="Munk C."/>
            <person name="Palacios G.F."/>
            <person name="Redden C.L."/>
            <person name="Rosenzweig C.N."/>
            <person name="Scholz M.B."/>
            <person name="Teshima H."/>
            <person name="Xu Y."/>
        </authorList>
    </citation>
    <scope>NUCLEOTIDE SEQUENCE [LARGE SCALE GENOMIC DNA]</scope>
    <source>
        <strain evidence="3">gladioli</strain>
    </source>
</reference>
<evidence type="ECO:0000313" key="2">
    <source>
        <dbReference type="EMBL" id="KGC17986.1"/>
    </source>
</evidence>
<dbReference type="RefSeq" id="WP_144417685.1">
    <property type="nucleotide sequence ID" value="NZ_CADEVY010000003.1"/>
</dbReference>
<dbReference type="GO" id="GO:0004519">
    <property type="term" value="F:endonuclease activity"/>
    <property type="evidence" value="ECO:0007669"/>
    <property type="project" value="UniProtKB-KW"/>
</dbReference>
<dbReference type="KEGG" id="bgo:BM43_972"/>
<keyword evidence="2" id="KW-0540">Nuclease</keyword>
<comment type="caution">
    <text evidence="2">The sequence shown here is derived from an EMBL/GenBank/DDBJ whole genome shotgun (WGS) entry which is preliminary data.</text>
</comment>
<evidence type="ECO:0000259" key="1">
    <source>
        <dbReference type="Pfam" id="PF18145"/>
    </source>
</evidence>
<dbReference type="Proteomes" id="UP000029590">
    <property type="component" value="Unassembled WGS sequence"/>
</dbReference>
<accession>A0AAW3FC80</accession>
<protein>
    <submittedName>
        <fullName evidence="2">Restriction endonuclease family protein</fullName>
    </submittedName>
</protein>
<dbReference type="InterPro" id="IPR040836">
    <property type="entry name" value="SAVED"/>
</dbReference>
<evidence type="ECO:0000313" key="3">
    <source>
        <dbReference type="Proteomes" id="UP000029590"/>
    </source>
</evidence>
<dbReference type="Pfam" id="PF18145">
    <property type="entry name" value="SAVED"/>
    <property type="match status" value="1"/>
</dbReference>
<organism evidence="2 3">
    <name type="scientific">Burkholderia gladioli</name>
    <name type="common">Pseudomonas marginata</name>
    <name type="synonym">Phytomonas marginata</name>
    <dbReference type="NCBI Taxonomy" id="28095"/>
    <lineage>
        <taxon>Bacteria</taxon>
        <taxon>Pseudomonadati</taxon>
        <taxon>Pseudomonadota</taxon>
        <taxon>Betaproteobacteria</taxon>
        <taxon>Burkholderiales</taxon>
        <taxon>Burkholderiaceae</taxon>
        <taxon>Burkholderia</taxon>
    </lineage>
</organism>
<keyword evidence="2" id="KW-0255">Endonuclease</keyword>
<name>A0AAW3FC80_BURGA</name>
<feature type="domain" description="SMODS-associated and fused to various effectors" evidence="1">
    <location>
        <begin position="222"/>
        <end position="415"/>
    </location>
</feature>
<dbReference type="AlphaFoldDB" id="A0AAW3FC80"/>
<sequence length="430" mass="46837">MSFGAYQLPPPADWQAFERFTRDLFAAHWNYPTAEMNGRAGQAQAGVDVYGINFGTGKLEAVQCKGKDGRYGHSVTKEELRAEVKKALLFKPEPSHYYLVTSSAADVAVQEEARLISAAHAAEGKFAVQVFGWEQLLALLQNYPKVARAHFRPLLVALSQIDAPAELIAICHQSFQHAGMFDDVDPVAAADGFHPVHMDASAFYEGGVLDARGALALQRNLYRDVTAQLRAHPKATVAYFGIAHIPLAMHAGAAVSTKQAVRLYELDAAAAESEWNPLLDGDAPPDLGVELVDMGGPVGGPDAVIQVDVSARVAQADIGHTIDRPYRHFAVRIAEPKRGVITHHEQASAIAQAFREALDKIHNENPATTYHVFAAAPMSVSFRLGQMVSYTMHRSVRAYNYSQRSTPPYFWAVDLVAADGQPGQLWISGE</sequence>
<dbReference type="EMBL" id="JPGG01000015">
    <property type="protein sequence ID" value="KGC17986.1"/>
    <property type="molecule type" value="Genomic_DNA"/>
</dbReference>
<gene>
    <name evidence="2" type="ORF">DM48_4673</name>
</gene>
<proteinExistence type="predicted"/>
<dbReference type="NCBIfam" id="NF033611">
    <property type="entry name" value="SAVED"/>
    <property type="match status" value="1"/>
</dbReference>